<keyword evidence="11" id="KW-0675">Receptor</keyword>
<dbReference type="InterPro" id="IPR033480">
    <property type="entry name" value="sCache_2"/>
</dbReference>
<dbReference type="PANTHER" id="PTHR43531:SF14">
    <property type="entry name" value="METHYL-ACCEPTING CHEMOTAXIS PROTEIN I-RELATED"/>
    <property type="match status" value="1"/>
</dbReference>
<evidence type="ECO:0000256" key="3">
    <source>
        <dbReference type="ARBA" id="ARBA00022481"/>
    </source>
</evidence>
<feature type="domain" description="Methyl-accepting transducer" evidence="10">
    <location>
        <begin position="271"/>
        <end position="500"/>
    </location>
</feature>
<feature type="transmembrane region" description="Helical" evidence="9">
    <location>
        <begin position="188"/>
        <end position="210"/>
    </location>
</feature>
<evidence type="ECO:0000256" key="6">
    <source>
        <dbReference type="ARBA" id="ARBA00023136"/>
    </source>
</evidence>
<dbReference type="Pfam" id="PF17200">
    <property type="entry name" value="sCache_2"/>
    <property type="match status" value="1"/>
</dbReference>
<dbReference type="InterPro" id="IPR051310">
    <property type="entry name" value="MCP_chemotaxis"/>
</dbReference>
<keyword evidence="2" id="KW-1003">Cell membrane</keyword>
<evidence type="ECO:0000313" key="11">
    <source>
        <dbReference type="EMBL" id="OTP74275.1"/>
    </source>
</evidence>
<sequence>MQRWKLSARLWIALAIMCAGVLAIGTWGAFKTRDTLITLRQAELRTVVGTAYSIVERYGALAESGKISLADAKHNAAEDLRVMRYQGAGGYLVILDPHATVLMHAVRPEMEGKDMSNFKDPDGHRVFQEGADLAEQQGEGFMGLKFPKPVTNEIAPKTNYVRLYKPWHWTLVTGVFTDDIDHAFYSTLAQYVGAAVALCLVVSILMGVIIRGIQKQLGGEPDYAAHVATRIADGDLNVQVNTHPGDTSSMLAAMKRMQAQLSVAISQIRVGATAITAASKEIAAGNADLSRRTEDQASALGETASSMEQLTATVKQNASNAKHASTLALDASQTAARGGDVVSQVVDTMNGISLSSGKISDIIGVIEGIAFQTNILALNAAVEAARAGEEGRGFAVVAGEVRSLAQRSAAAAKEIKTLIDESSAKVVDGSQLVERAGITMADVVRHIKQVAVIMAEISEASSEQSAGIEQVNIAVASMDQTTQQNAALVEEASASADVLRTQTAQLETAIAVFSVH</sequence>
<evidence type="ECO:0000313" key="12">
    <source>
        <dbReference type="Proteomes" id="UP000195221"/>
    </source>
</evidence>
<evidence type="ECO:0000256" key="8">
    <source>
        <dbReference type="PROSITE-ProRule" id="PRU00284"/>
    </source>
</evidence>
<accession>A0A242MSI8</accession>
<keyword evidence="4 9" id="KW-0812">Transmembrane</keyword>
<dbReference type="PRINTS" id="PR00260">
    <property type="entry name" value="CHEMTRNSDUCR"/>
</dbReference>
<keyword evidence="3" id="KW-0488">Methylation</keyword>
<dbReference type="FunFam" id="1.10.287.950:FF:000001">
    <property type="entry name" value="Methyl-accepting chemotaxis sensory transducer"/>
    <property type="match status" value="1"/>
</dbReference>
<dbReference type="RefSeq" id="WP_086386456.1">
    <property type="nucleotide sequence ID" value="NZ_NBTZ01000066.1"/>
</dbReference>
<dbReference type="AlphaFoldDB" id="A0A242MSI8"/>
<evidence type="ECO:0000256" key="4">
    <source>
        <dbReference type="ARBA" id="ARBA00022692"/>
    </source>
</evidence>
<dbReference type="Proteomes" id="UP000195221">
    <property type="component" value="Unassembled WGS sequence"/>
</dbReference>
<dbReference type="SMART" id="SM00283">
    <property type="entry name" value="MA"/>
    <property type="match status" value="1"/>
</dbReference>
<evidence type="ECO:0000256" key="1">
    <source>
        <dbReference type="ARBA" id="ARBA00004651"/>
    </source>
</evidence>
<comment type="subcellular location">
    <subcellularLocation>
        <location evidence="1">Cell membrane</location>
        <topology evidence="1">Multi-pass membrane protein</topology>
    </subcellularLocation>
</comment>
<dbReference type="PANTHER" id="PTHR43531">
    <property type="entry name" value="PROTEIN ICFG"/>
    <property type="match status" value="1"/>
</dbReference>
<evidence type="ECO:0000256" key="2">
    <source>
        <dbReference type="ARBA" id="ARBA00022475"/>
    </source>
</evidence>
<comment type="caution">
    <text evidence="11">The sequence shown here is derived from an EMBL/GenBank/DDBJ whole genome shotgun (WGS) entry which is preliminary data.</text>
</comment>
<comment type="similarity">
    <text evidence="7">Belongs to the methyl-accepting chemotaxis (MCP) protein family.</text>
</comment>
<evidence type="ECO:0000256" key="7">
    <source>
        <dbReference type="ARBA" id="ARBA00029447"/>
    </source>
</evidence>
<dbReference type="InterPro" id="IPR004089">
    <property type="entry name" value="MCPsignal_dom"/>
</dbReference>
<dbReference type="GO" id="GO:0004888">
    <property type="term" value="F:transmembrane signaling receptor activity"/>
    <property type="evidence" value="ECO:0007669"/>
    <property type="project" value="InterPro"/>
</dbReference>
<evidence type="ECO:0000256" key="9">
    <source>
        <dbReference type="SAM" id="Phobius"/>
    </source>
</evidence>
<dbReference type="Gene3D" id="3.30.450.20">
    <property type="entry name" value="PAS domain"/>
    <property type="match status" value="1"/>
</dbReference>
<organism evidence="11 12">
    <name type="scientific">Caballeronia sordidicola</name>
    <name type="common">Burkholderia sordidicola</name>
    <dbReference type="NCBI Taxonomy" id="196367"/>
    <lineage>
        <taxon>Bacteria</taxon>
        <taxon>Pseudomonadati</taxon>
        <taxon>Pseudomonadota</taxon>
        <taxon>Betaproteobacteria</taxon>
        <taxon>Burkholderiales</taxon>
        <taxon>Burkholderiaceae</taxon>
        <taxon>Caballeronia</taxon>
    </lineage>
</organism>
<keyword evidence="6 9" id="KW-0472">Membrane</keyword>
<keyword evidence="5 9" id="KW-1133">Transmembrane helix</keyword>
<dbReference type="CDD" id="cd11386">
    <property type="entry name" value="MCP_signal"/>
    <property type="match status" value="1"/>
</dbReference>
<dbReference type="GO" id="GO:0007165">
    <property type="term" value="P:signal transduction"/>
    <property type="evidence" value="ECO:0007669"/>
    <property type="project" value="UniProtKB-KW"/>
</dbReference>
<dbReference type="EMBL" id="NBTZ01000066">
    <property type="protein sequence ID" value="OTP74275.1"/>
    <property type="molecule type" value="Genomic_DNA"/>
</dbReference>
<dbReference type="InterPro" id="IPR004090">
    <property type="entry name" value="Chemotax_Me-accpt_rcpt"/>
</dbReference>
<dbReference type="SMART" id="SM01049">
    <property type="entry name" value="Cache_2"/>
    <property type="match status" value="1"/>
</dbReference>
<dbReference type="PROSITE" id="PS50111">
    <property type="entry name" value="CHEMOTAXIS_TRANSDUC_2"/>
    <property type="match status" value="1"/>
</dbReference>
<reference evidence="11 12" key="1">
    <citation type="submission" date="2017-03" db="EMBL/GenBank/DDBJ databases">
        <title>Genome analysis of strain PAMC 26577.</title>
        <authorList>
            <person name="Oh H.-M."/>
            <person name="Yang J.-A."/>
        </authorList>
    </citation>
    <scope>NUCLEOTIDE SEQUENCE [LARGE SCALE GENOMIC DNA]</scope>
    <source>
        <strain evidence="11 12">PAMC 26577</strain>
    </source>
</reference>
<evidence type="ECO:0000256" key="5">
    <source>
        <dbReference type="ARBA" id="ARBA00022989"/>
    </source>
</evidence>
<dbReference type="SUPFAM" id="SSF58104">
    <property type="entry name" value="Methyl-accepting chemotaxis protein (MCP) signaling domain"/>
    <property type="match status" value="1"/>
</dbReference>
<proteinExistence type="inferred from homology"/>
<dbReference type="GO" id="GO:0005886">
    <property type="term" value="C:plasma membrane"/>
    <property type="evidence" value="ECO:0007669"/>
    <property type="project" value="UniProtKB-SubCell"/>
</dbReference>
<protein>
    <submittedName>
        <fullName evidence="11">Methyl-accepting chemotaxis protein I (Serine chemoreceptor protein)</fullName>
    </submittedName>
</protein>
<gene>
    <name evidence="11" type="ORF">PAMC26577_16100</name>
</gene>
<evidence type="ECO:0000259" key="10">
    <source>
        <dbReference type="PROSITE" id="PS50111"/>
    </source>
</evidence>
<keyword evidence="8" id="KW-0807">Transducer</keyword>
<name>A0A242MSI8_CABSO</name>
<dbReference type="Gene3D" id="1.10.287.950">
    <property type="entry name" value="Methyl-accepting chemotaxis protein"/>
    <property type="match status" value="1"/>
</dbReference>
<dbReference type="Pfam" id="PF00015">
    <property type="entry name" value="MCPsignal"/>
    <property type="match status" value="1"/>
</dbReference>
<dbReference type="GO" id="GO:0006935">
    <property type="term" value="P:chemotaxis"/>
    <property type="evidence" value="ECO:0007669"/>
    <property type="project" value="InterPro"/>
</dbReference>